<reference evidence="2 3" key="1">
    <citation type="submission" date="2019-09" db="EMBL/GenBank/DDBJ databases">
        <title>Phylogeny of genus Pseudoclavibacter and closely related genus.</title>
        <authorList>
            <person name="Li Y."/>
        </authorList>
    </citation>
    <scope>NUCLEOTIDE SEQUENCE [LARGE SCALE GENOMIC DNA]</scope>
    <source>
        <strain evidence="2 3">THG-MD12</strain>
    </source>
</reference>
<sequence length="289" mass="30396">MTASLKLRSAKSIASLGWSPAGWVLGESLMRNMLAEAVERQPRSPEGGDVVVSVAAGRPHLNLGRAICARRSEIRAAHCENGVMPEAKRRVTVVLFEGFELLDVFGPVELFRIDPSLFDVELIAPQAGPVRSSQGPEVIATTAFPDAASPDIVLVPGGQGTRRLATDPEFLAWLASWAADARLVTSVCTGSALLAAAGLLDGFRATSNKRAFAWASSQGASVDWVPQARWVEDGNRWTSSGVAAGMDMTAAIVAAIHGPEVAATLTDAAELEVHADASWDPYAAKNGLA</sequence>
<gene>
    <name evidence="2" type="ORF">F8O03_13720</name>
</gene>
<name>A0A7J5B0M2_9MICO</name>
<dbReference type="InterPro" id="IPR002818">
    <property type="entry name" value="DJ-1/PfpI"/>
</dbReference>
<dbReference type="InterPro" id="IPR029062">
    <property type="entry name" value="Class_I_gatase-like"/>
</dbReference>
<evidence type="ECO:0000313" key="3">
    <source>
        <dbReference type="Proteomes" id="UP000490386"/>
    </source>
</evidence>
<dbReference type="PANTHER" id="PTHR43130:SF15">
    <property type="entry name" value="THIJ_PFPI FAMILY PROTEIN (AFU_ORTHOLOGUE AFUA_5G14240)"/>
    <property type="match status" value="1"/>
</dbReference>
<dbReference type="OrthoDB" id="3992151at2"/>
<organism evidence="2 3">
    <name type="scientific">Pseudoclavibacter terrae</name>
    <dbReference type="NCBI Taxonomy" id="1530195"/>
    <lineage>
        <taxon>Bacteria</taxon>
        <taxon>Bacillati</taxon>
        <taxon>Actinomycetota</taxon>
        <taxon>Actinomycetes</taxon>
        <taxon>Micrococcales</taxon>
        <taxon>Microbacteriaceae</taxon>
        <taxon>Pseudoclavibacter</taxon>
    </lineage>
</organism>
<dbReference type="AlphaFoldDB" id="A0A7J5B0M2"/>
<dbReference type="SUPFAM" id="SSF52317">
    <property type="entry name" value="Class I glutamine amidotransferase-like"/>
    <property type="match status" value="1"/>
</dbReference>
<keyword evidence="3" id="KW-1185">Reference proteome</keyword>
<dbReference type="Proteomes" id="UP000490386">
    <property type="component" value="Unassembled WGS sequence"/>
</dbReference>
<accession>A0A7J5B0M2</accession>
<dbReference type="Gene3D" id="3.40.50.880">
    <property type="match status" value="1"/>
</dbReference>
<dbReference type="EMBL" id="WBJX01000004">
    <property type="protein sequence ID" value="KAB1637321.1"/>
    <property type="molecule type" value="Genomic_DNA"/>
</dbReference>
<dbReference type="Pfam" id="PF01965">
    <property type="entry name" value="DJ-1_PfpI"/>
    <property type="match status" value="1"/>
</dbReference>
<evidence type="ECO:0000259" key="1">
    <source>
        <dbReference type="Pfam" id="PF01965"/>
    </source>
</evidence>
<protein>
    <submittedName>
        <fullName evidence="2">DJ-1/PfpI family protein</fullName>
    </submittedName>
</protein>
<evidence type="ECO:0000313" key="2">
    <source>
        <dbReference type="EMBL" id="KAB1637321.1"/>
    </source>
</evidence>
<feature type="domain" description="DJ-1/PfpI" evidence="1">
    <location>
        <begin position="89"/>
        <end position="254"/>
    </location>
</feature>
<comment type="caution">
    <text evidence="2">The sequence shown here is derived from an EMBL/GenBank/DDBJ whole genome shotgun (WGS) entry which is preliminary data.</text>
</comment>
<dbReference type="InterPro" id="IPR052158">
    <property type="entry name" value="INH-QAR"/>
</dbReference>
<dbReference type="CDD" id="cd03139">
    <property type="entry name" value="GATase1_PfpI_2"/>
    <property type="match status" value="1"/>
</dbReference>
<proteinExistence type="predicted"/>
<dbReference type="PANTHER" id="PTHR43130">
    <property type="entry name" value="ARAC-FAMILY TRANSCRIPTIONAL REGULATOR"/>
    <property type="match status" value="1"/>
</dbReference>